<accession>A0AAE0T2Q3</accession>
<reference evidence="1" key="2">
    <citation type="journal article" date="2021" name="Genome Biol. Evol.">
        <title>Developing a high-quality reference genome for a parasitic bivalve with doubly uniparental inheritance (Bivalvia: Unionida).</title>
        <authorList>
            <person name="Smith C.H."/>
        </authorList>
    </citation>
    <scope>NUCLEOTIDE SEQUENCE</scope>
    <source>
        <strain evidence="1">CHS0354</strain>
        <tissue evidence="1">Mantle</tissue>
    </source>
</reference>
<feature type="non-terminal residue" evidence="1">
    <location>
        <position position="1"/>
    </location>
</feature>
<comment type="caution">
    <text evidence="1">The sequence shown here is derived from an EMBL/GenBank/DDBJ whole genome shotgun (WGS) entry which is preliminary data.</text>
</comment>
<dbReference type="Gene3D" id="2.120.10.30">
    <property type="entry name" value="TolB, C-terminal domain"/>
    <property type="match status" value="1"/>
</dbReference>
<protein>
    <submittedName>
        <fullName evidence="1">Uncharacterized protein</fullName>
    </submittedName>
</protein>
<dbReference type="InterPro" id="IPR011042">
    <property type="entry name" value="6-blade_b-propeller_TolB-like"/>
</dbReference>
<organism evidence="1 2">
    <name type="scientific">Potamilus streckersoni</name>
    <dbReference type="NCBI Taxonomy" id="2493646"/>
    <lineage>
        <taxon>Eukaryota</taxon>
        <taxon>Metazoa</taxon>
        <taxon>Spiralia</taxon>
        <taxon>Lophotrochozoa</taxon>
        <taxon>Mollusca</taxon>
        <taxon>Bivalvia</taxon>
        <taxon>Autobranchia</taxon>
        <taxon>Heteroconchia</taxon>
        <taxon>Palaeoheterodonta</taxon>
        <taxon>Unionida</taxon>
        <taxon>Unionoidea</taxon>
        <taxon>Unionidae</taxon>
        <taxon>Ambleminae</taxon>
        <taxon>Lampsilini</taxon>
        <taxon>Potamilus</taxon>
    </lineage>
</organism>
<gene>
    <name evidence="1" type="ORF">CHS0354_029516</name>
</gene>
<evidence type="ECO:0000313" key="2">
    <source>
        <dbReference type="Proteomes" id="UP001195483"/>
    </source>
</evidence>
<dbReference type="EMBL" id="JAEAOA010001765">
    <property type="protein sequence ID" value="KAK3602093.1"/>
    <property type="molecule type" value="Genomic_DNA"/>
</dbReference>
<proteinExistence type="predicted"/>
<dbReference type="SUPFAM" id="SSF63829">
    <property type="entry name" value="Calcium-dependent phosphotriesterase"/>
    <property type="match status" value="1"/>
</dbReference>
<evidence type="ECO:0000313" key="1">
    <source>
        <dbReference type="EMBL" id="KAK3602093.1"/>
    </source>
</evidence>
<dbReference type="AlphaFoldDB" id="A0AAE0T2Q3"/>
<keyword evidence="2" id="KW-1185">Reference proteome</keyword>
<reference evidence="1" key="1">
    <citation type="journal article" date="2021" name="Genome Biol. Evol.">
        <title>A High-Quality Reference Genome for a Parasitic Bivalve with Doubly Uniparental Inheritance (Bivalvia: Unionida).</title>
        <authorList>
            <person name="Smith C.H."/>
        </authorList>
    </citation>
    <scope>NUCLEOTIDE SEQUENCE</scope>
    <source>
        <strain evidence="1">CHS0354</strain>
    </source>
</reference>
<sequence length="173" mass="19729">GIQKVRQITTKLHCWGITYLNDQFVVTTWTNGNSILVLDLMGTKIRTIEPGKFQGGRLSCPSSVTTNRTKIIVYVTYHGGHALVAYNLSWDVLFTYTDQSMRGPGGVDTDCDGNIYVCSYFSNKVQQISADRKLIRTLLSGQPKSLRIRFCRELSRFYLTHRDTNIVEVYDFE</sequence>
<reference evidence="1" key="3">
    <citation type="submission" date="2023-05" db="EMBL/GenBank/DDBJ databases">
        <authorList>
            <person name="Smith C.H."/>
        </authorList>
    </citation>
    <scope>NUCLEOTIDE SEQUENCE</scope>
    <source>
        <strain evidence="1">CHS0354</strain>
        <tissue evidence="1">Mantle</tissue>
    </source>
</reference>
<name>A0AAE0T2Q3_9BIVA</name>
<dbReference type="Proteomes" id="UP001195483">
    <property type="component" value="Unassembled WGS sequence"/>
</dbReference>